<organism evidence="6 7">
    <name type="scientific">Enterococcus rivorum</name>
    <dbReference type="NCBI Taxonomy" id="762845"/>
    <lineage>
        <taxon>Bacteria</taxon>
        <taxon>Bacillati</taxon>
        <taxon>Bacillota</taxon>
        <taxon>Bacilli</taxon>
        <taxon>Lactobacillales</taxon>
        <taxon>Enterococcaceae</taxon>
        <taxon>Enterococcus</taxon>
    </lineage>
</organism>
<evidence type="ECO:0000256" key="2">
    <source>
        <dbReference type="ARBA" id="ARBA00023125"/>
    </source>
</evidence>
<evidence type="ECO:0000313" key="7">
    <source>
        <dbReference type="Proteomes" id="UP000095256"/>
    </source>
</evidence>
<dbReference type="AlphaFoldDB" id="A0A1E5KSW2"/>
<evidence type="ECO:0000256" key="1">
    <source>
        <dbReference type="ARBA" id="ARBA00023015"/>
    </source>
</evidence>
<dbReference type="SUPFAM" id="SSF46894">
    <property type="entry name" value="C-terminal effector domain of the bipartite response regulators"/>
    <property type="match status" value="1"/>
</dbReference>
<dbReference type="InterPro" id="IPR036388">
    <property type="entry name" value="WH-like_DNA-bd_sf"/>
</dbReference>
<keyword evidence="1" id="KW-0805">Transcription regulation</keyword>
<evidence type="ECO:0000256" key="3">
    <source>
        <dbReference type="ARBA" id="ARBA00023163"/>
    </source>
</evidence>
<dbReference type="Pfam" id="PF00486">
    <property type="entry name" value="Trans_reg_C"/>
    <property type="match status" value="1"/>
</dbReference>
<dbReference type="GO" id="GO:0000160">
    <property type="term" value="P:phosphorelay signal transduction system"/>
    <property type="evidence" value="ECO:0007669"/>
    <property type="project" value="InterPro"/>
</dbReference>
<dbReference type="GO" id="GO:0006355">
    <property type="term" value="P:regulation of DNA-templated transcription"/>
    <property type="evidence" value="ECO:0007669"/>
    <property type="project" value="InterPro"/>
</dbReference>
<feature type="domain" description="OmpR/PhoB-type" evidence="5">
    <location>
        <begin position="119"/>
        <end position="221"/>
    </location>
</feature>
<dbReference type="PROSITE" id="PS51755">
    <property type="entry name" value="OMPR_PHOB"/>
    <property type="match status" value="1"/>
</dbReference>
<dbReference type="GO" id="GO:0003677">
    <property type="term" value="F:DNA binding"/>
    <property type="evidence" value="ECO:0007669"/>
    <property type="project" value="UniProtKB-UniRule"/>
</dbReference>
<comment type="caution">
    <text evidence="6">The sequence shown here is derived from an EMBL/GenBank/DDBJ whole genome shotgun (WGS) entry which is preliminary data.</text>
</comment>
<dbReference type="InterPro" id="IPR001867">
    <property type="entry name" value="OmpR/PhoB-type_DNA-bd"/>
</dbReference>
<evidence type="ECO:0000256" key="4">
    <source>
        <dbReference type="PROSITE-ProRule" id="PRU01091"/>
    </source>
</evidence>
<keyword evidence="2 4" id="KW-0238">DNA-binding</keyword>
<accession>A0A1E5KSW2</accession>
<dbReference type="Proteomes" id="UP000095256">
    <property type="component" value="Unassembled WGS sequence"/>
</dbReference>
<name>A0A1E5KSW2_9ENTE</name>
<dbReference type="RefSeq" id="WP_069700078.1">
    <property type="nucleotide sequence ID" value="NZ_JAGGMA010000071.1"/>
</dbReference>
<protein>
    <recommendedName>
        <fullName evidence="5">OmpR/PhoB-type domain-containing protein</fullName>
    </recommendedName>
</protein>
<keyword evidence="3" id="KW-0804">Transcription</keyword>
<reference evidence="6 7" key="1">
    <citation type="submission" date="2016-09" db="EMBL/GenBank/DDBJ databases">
        <authorList>
            <person name="Capua I."/>
            <person name="De Benedictis P."/>
            <person name="Joannis T."/>
            <person name="Lombin L.H."/>
            <person name="Cattoli G."/>
        </authorList>
    </citation>
    <scope>NUCLEOTIDE SEQUENCE [LARGE SCALE GENOMIC DNA]</scope>
    <source>
        <strain evidence="6 7">LMG 25899</strain>
    </source>
</reference>
<keyword evidence="7" id="KW-1185">Reference proteome</keyword>
<sequence length="223" mass="26313">MIYIGHVHLFSPVGEQDYTLFPEKIYSVVSLDNLSVERTEILNTVHGIILDARSDEKFIETCEALTLMNQNKSLFLWVISSVQPHEREVFLHLGAHCIYETWREAVFSIKNFFSVLYLPVPPKNKNISINESNRTILLDGTNERSLTQLEFKLFLLLYQNPEEIFSYEQIANYLWEQYKSLEDTKTKYRVANLIHLLRNKLNDSNMQLIKTLRNRGYYFQLPK</sequence>
<feature type="DNA-binding region" description="OmpR/PhoB-type" evidence="4">
    <location>
        <begin position="119"/>
        <end position="221"/>
    </location>
</feature>
<dbReference type="EMBL" id="MIEK01000068">
    <property type="protein sequence ID" value="OEH80950.1"/>
    <property type="molecule type" value="Genomic_DNA"/>
</dbReference>
<dbReference type="Gene3D" id="1.10.10.10">
    <property type="entry name" value="Winged helix-like DNA-binding domain superfamily/Winged helix DNA-binding domain"/>
    <property type="match status" value="1"/>
</dbReference>
<dbReference type="STRING" id="762845.BCR26_17810"/>
<evidence type="ECO:0000313" key="6">
    <source>
        <dbReference type="EMBL" id="OEH80950.1"/>
    </source>
</evidence>
<evidence type="ECO:0000259" key="5">
    <source>
        <dbReference type="PROSITE" id="PS51755"/>
    </source>
</evidence>
<dbReference type="InterPro" id="IPR016032">
    <property type="entry name" value="Sig_transdc_resp-reg_C-effctor"/>
</dbReference>
<dbReference type="SMART" id="SM00862">
    <property type="entry name" value="Trans_reg_C"/>
    <property type="match status" value="1"/>
</dbReference>
<dbReference type="CDD" id="cd00383">
    <property type="entry name" value="trans_reg_C"/>
    <property type="match status" value="1"/>
</dbReference>
<gene>
    <name evidence="6" type="ORF">BCR26_17810</name>
</gene>
<proteinExistence type="predicted"/>